<sequence length="107" mass="11989">MDELNNGNELEIFAAYESVDDADDFSDNDGFDTNEELCVGKTFQSWKHVKNFMKKYAAEKGHGIRIGGGRKVGPRNSANFKMDVCVSPCWKTTVGWSILSSRMPMES</sequence>
<dbReference type="Proteomes" id="UP000439903">
    <property type="component" value="Unassembled WGS sequence"/>
</dbReference>
<evidence type="ECO:0000313" key="1">
    <source>
        <dbReference type="EMBL" id="KAF0366920.1"/>
    </source>
</evidence>
<name>A0A8H3WXM3_GIGMA</name>
<gene>
    <name evidence="1" type="ORF">F8M41_013568</name>
</gene>
<reference evidence="1 2" key="1">
    <citation type="journal article" date="2019" name="Environ. Microbiol.">
        <title>At the nexus of three kingdoms: the genome of the mycorrhizal fungus Gigaspora margarita provides insights into plant, endobacterial and fungal interactions.</title>
        <authorList>
            <person name="Venice F."/>
            <person name="Ghignone S."/>
            <person name="Salvioli di Fossalunga A."/>
            <person name="Amselem J."/>
            <person name="Novero M."/>
            <person name="Xianan X."/>
            <person name="Sedzielewska Toro K."/>
            <person name="Morin E."/>
            <person name="Lipzen A."/>
            <person name="Grigoriev I.V."/>
            <person name="Henrissat B."/>
            <person name="Martin F.M."/>
            <person name="Bonfante P."/>
        </authorList>
    </citation>
    <scope>NUCLEOTIDE SEQUENCE [LARGE SCALE GENOMIC DNA]</scope>
    <source>
        <strain evidence="1 2">BEG34</strain>
    </source>
</reference>
<protein>
    <submittedName>
        <fullName evidence="1">Protein far1-related sequence 5-like</fullName>
    </submittedName>
</protein>
<dbReference type="EMBL" id="WTPW01002760">
    <property type="protein sequence ID" value="KAF0366920.1"/>
    <property type="molecule type" value="Genomic_DNA"/>
</dbReference>
<proteinExistence type="predicted"/>
<keyword evidence="2" id="KW-1185">Reference proteome</keyword>
<comment type="caution">
    <text evidence="1">The sequence shown here is derived from an EMBL/GenBank/DDBJ whole genome shotgun (WGS) entry which is preliminary data.</text>
</comment>
<accession>A0A8H3WXM3</accession>
<dbReference type="AlphaFoldDB" id="A0A8H3WXM3"/>
<evidence type="ECO:0000313" key="2">
    <source>
        <dbReference type="Proteomes" id="UP000439903"/>
    </source>
</evidence>
<organism evidence="1 2">
    <name type="scientific">Gigaspora margarita</name>
    <dbReference type="NCBI Taxonomy" id="4874"/>
    <lineage>
        <taxon>Eukaryota</taxon>
        <taxon>Fungi</taxon>
        <taxon>Fungi incertae sedis</taxon>
        <taxon>Mucoromycota</taxon>
        <taxon>Glomeromycotina</taxon>
        <taxon>Glomeromycetes</taxon>
        <taxon>Diversisporales</taxon>
        <taxon>Gigasporaceae</taxon>
        <taxon>Gigaspora</taxon>
    </lineage>
</organism>